<feature type="transmembrane region" description="Helical" evidence="7">
    <location>
        <begin position="6"/>
        <end position="26"/>
    </location>
</feature>
<evidence type="ECO:0000256" key="2">
    <source>
        <dbReference type="ARBA" id="ARBA00022448"/>
    </source>
</evidence>
<keyword evidence="6 7" id="KW-0472">Membrane</keyword>
<feature type="transmembrane region" description="Helical" evidence="7">
    <location>
        <begin position="288"/>
        <end position="310"/>
    </location>
</feature>
<sequence length="371" mass="40786">MLVLYFFIGAYSAIISCLYFFLPLYLKDHLNFSGGQIGLLYGVLSLNAILAAFPVGVTGDRYPARILTRLGLAGTAASLLLLARVQHFGPFLAVFWAFGLSLQLFRQSLDIMLFKDNPGSPARRFGQYNAWRMGGMTVGILAGGGLLTYLAFPDTLKFWALFLLILMAATVRLPLTRGVRTSLRQYGEDFFTRPVLFFAAWLFLFTMHWGAEGTSLGLFLQTALGLRPLGIGLYMAGEFFVVALTAYCYGRFWDGRLKPLTFLIIALLTSGLGHLFMTYPWLPWSFGWRAVHGVGDGLIMMLTYTTIARLFQVERVGGHSGLISLTCTLGTLSGSLLYGPLGATFGYHLPLICTGAVSLALIPLVYAGLRE</sequence>
<proteinExistence type="predicted"/>
<comment type="subcellular location">
    <subcellularLocation>
        <location evidence="1">Cell membrane</location>
        <topology evidence="1">Multi-pass membrane protein</topology>
    </subcellularLocation>
</comment>
<feature type="transmembrane region" description="Helical" evidence="7">
    <location>
        <begin position="133"/>
        <end position="152"/>
    </location>
</feature>
<feature type="transmembrane region" description="Helical" evidence="7">
    <location>
        <begin position="231"/>
        <end position="250"/>
    </location>
</feature>
<accession>A0A7C3WPD1</accession>
<dbReference type="GO" id="GO:0022857">
    <property type="term" value="F:transmembrane transporter activity"/>
    <property type="evidence" value="ECO:0007669"/>
    <property type="project" value="InterPro"/>
</dbReference>
<comment type="caution">
    <text evidence="9">The sequence shown here is derived from an EMBL/GenBank/DDBJ whole genome shotgun (WGS) entry which is preliminary data.</text>
</comment>
<dbReference type="InterPro" id="IPR020846">
    <property type="entry name" value="MFS_dom"/>
</dbReference>
<keyword evidence="4 7" id="KW-0812">Transmembrane</keyword>
<evidence type="ECO:0000313" key="9">
    <source>
        <dbReference type="EMBL" id="HGB13734.1"/>
    </source>
</evidence>
<reference evidence="9" key="1">
    <citation type="journal article" date="2020" name="mSystems">
        <title>Genome- and Community-Level Interaction Insights into Carbon Utilization and Element Cycling Functions of Hydrothermarchaeota in Hydrothermal Sediment.</title>
        <authorList>
            <person name="Zhou Z."/>
            <person name="Liu Y."/>
            <person name="Xu W."/>
            <person name="Pan J."/>
            <person name="Luo Z.H."/>
            <person name="Li M."/>
        </authorList>
    </citation>
    <scope>NUCLEOTIDE SEQUENCE [LARGE SCALE GENOMIC DNA]</scope>
    <source>
        <strain evidence="9">SpSt-776</strain>
    </source>
</reference>
<evidence type="ECO:0000256" key="1">
    <source>
        <dbReference type="ARBA" id="ARBA00004651"/>
    </source>
</evidence>
<keyword evidence="5 7" id="KW-1133">Transmembrane helix</keyword>
<protein>
    <submittedName>
        <fullName evidence="9">MFS transporter</fullName>
    </submittedName>
</protein>
<keyword evidence="2" id="KW-0813">Transport</keyword>
<evidence type="ECO:0000256" key="6">
    <source>
        <dbReference type="ARBA" id="ARBA00023136"/>
    </source>
</evidence>
<feature type="domain" description="Major facilitator superfamily (MFS) profile" evidence="8">
    <location>
        <begin position="194"/>
        <end position="371"/>
    </location>
</feature>
<dbReference type="InterPro" id="IPR011701">
    <property type="entry name" value="MFS"/>
</dbReference>
<dbReference type="GO" id="GO:0005886">
    <property type="term" value="C:plasma membrane"/>
    <property type="evidence" value="ECO:0007669"/>
    <property type="project" value="UniProtKB-SubCell"/>
</dbReference>
<dbReference type="InterPro" id="IPR036259">
    <property type="entry name" value="MFS_trans_sf"/>
</dbReference>
<feature type="transmembrane region" description="Helical" evidence="7">
    <location>
        <begin position="38"/>
        <end position="57"/>
    </location>
</feature>
<feature type="transmembrane region" description="Helical" evidence="7">
    <location>
        <begin position="88"/>
        <end position="105"/>
    </location>
</feature>
<gene>
    <name evidence="9" type="ORF">ENV62_00630</name>
</gene>
<evidence type="ECO:0000256" key="7">
    <source>
        <dbReference type="SAM" id="Phobius"/>
    </source>
</evidence>
<dbReference type="InterPro" id="IPR050171">
    <property type="entry name" value="MFS_Transporters"/>
</dbReference>
<name>A0A7C3WPD1_9BACT</name>
<keyword evidence="3" id="KW-1003">Cell membrane</keyword>
<dbReference type="Pfam" id="PF07690">
    <property type="entry name" value="MFS_1"/>
    <property type="match status" value="1"/>
</dbReference>
<dbReference type="SUPFAM" id="SSF103473">
    <property type="entry name" value="MFS general substrate transporter"/>
    <property type="match status" value="1"/>
</dbReference>
<dbReference type="PANTHER" id="PTHR23517:SF3">
    <property type="entry name" value="INTEGRAL MEMBRANE TRANSPORT PROTEIN"/>
    <property type="match status" value="1"/>
</dbReference>
<feature type="transmembrane region" description="Helical" evidence="7">
    <location>
        <begin position="195"/>
        <end position="211"/>
    </location>
</feature>
<dbReference type="EMBL" id="DTHB01000011">
    <property type="protein sequence ID" value="HGB13734.1"/>
    <property type="molecule type" value="Genomic_DNA"/>
</dbReference>
<feature type="transmembrane region" description="Helical" evidence="7">
    <location>
        <begin position="322"/>
        <end position="341"/>
    </location>
</feature>
<evidence type="ECO:0000256" key="3">
    <source>
        <dbReference type="ARBA" id="ARBA00022475"/>
    </source>
</evidence>
<dbReference type="AlphaFoldDB" id="A0A7C3WPD1"/>
<feature type="transmembrane region" description="Helical" evidence="7">
    <location>
        <begin position="347"/>
        <end position="369"/>
    </location>
</feature>
<feature type="transmembrane region" description="Helical" evidence="7">
    <location>
        <begin position="262"/>
        <end position="282"/>
    </location>
</feature>
<organism evidence="9">
    <name type="scientific">Desulfobacca acetoxidans</name>
    <dbReference type="NCBI Taxonomy" id="60893"/>
    <lineage>
        <taxon>Bacteria</taxon>
        <taxon>Pseudomonadati</taxon>
        <taxon>Thermodesulfobacteriota</taxon>
        <taxon>Desulfobaccia</taxon>
        <taxon>Desulfobaccales</taxon>
        <taxon>Desulfobaccaceae</taxon>
        <taxon>Desulfobacca</taxon>
    </lineage>
</organism>
<feature type="transmembrane region" description="Helical" evidence="7">
    <location>
        <begin position="158"/>
        <end position="175"/>
    </location>
</feature>
<dbReference type="PANTHER" id="PTHR23517">
    <property type="entry name" value="RESISTANCE PROTEIN MDTM, PUTATIVE-RELATED-RELATED"/>
    <property type="match status" value="1"/>
</dbReference>
<dbReference type="PROSITE" id="PS50850">
    <property type="entry name" value="MFS"/>
    <property type="match status" value="1"/>
</dbReference>
<dbReference type="Gene3D" id="1.20.1250.20">
    <property type="entry name" value="MFS general substrate transporter like domains"/>
    <property type="match status" value="2"/>
</dbReference>
<evidence type="ECO:0000256" key="5">
    <source>
        <dbReference type="ARBA" id="ARBA00022989"/>
    </source>
</evidence>
<evidence type="ECO:0000256" key="4">
    <source>
        <dbReference type="ARBA" id="ARBA00022692"/>
    </source>
</evidence>
<evidence type="ECO:0000259" key="8">
    <source>
        <dbReference type="PROSITE" id="PS50850"/>
    </source>
</evidence>